<accession>A0ABY0Y0D5</accession>
<evidence type="ECO:0000313" key="11">
    <source>
        <dbReference type="Proteomes" id="UP000199665"/>
    </source>
</evidence>
<comment type="pathway">
    <text evidence="2">Glycan metabolism; bacterial cellulose biosynthesis.</text>
</comment>
<keyword evidence="6" id="KW-0135">Cellulose biosynthesis</keyword>
<dbReference type="InterPro" id="IPR011990">
    <property type="entry name" value="TPR-like_helical_dom_sf"/>
</dbReference>
<proteinExistence type="predicted"/>
<dbReference type="SUPFAM" id="SSF48452">
    <property type="entry name" value="TPR-like"/>
    <property type="match status" value="2"/>
</dbReference>
<reference evidence="10 11" key="1">
    <citation type="submission" date="2016-10" db="EMBL/GenBank/DDBJ databases">
        <authorList>
            <person name="Varghese N."/>
            <person name="Submissions S."/>
        </authorList>
    </citation>
    <scope>NUCLEOTIDE SEQUENCE [LARGE SCALE GENOMIC DNA]</scope>
    <source>
        <strain evidence="10 11">DSM 18327</strain>
    </source>
</reference>
<dbReference type="PANTHER" id="PTHR12558">
    <property type="entry name" value="CELL DIVISION CYCLE 16,23,27"/>
    <property type="match status" value="1"/>
</dbReference>
<dbReference type="Pfam" id="PF05420">
    <property type="entry name" value="BCSC_C"/>
    <property type="match status" value="1"/>
</dbReference>
<evidence type="ECO:0000259" key="9">
    <source>
        <dbReference type="Pfam" id="PF05420"/>
    </source>
</evidence>
<keyword evidence="3 8" id="KW-0732">Signal</keyword>
<dbReference type="Gene3D" id="1.25.40.10">
    <property type="entry name" value="Tetratricopeptide repeat domain"/>
    <property type="match status" value="4"/>
</dbReference>
<dbReference type="Proteomes" id="UP000199665">
    <property type="component" value="Unassembled WGS sequence"/>
</dbReference>
<protein>
    <submittedName>
        <fullName evidence="10">Tetratricopeptide repeat-containing protein</fullName>
    </submittedName>
</protein>
<dbReference type="NCBIfam" id="NF008520">
    <property type="entry name" value="PRK11447.1"/>
    <property type="match status" value="1"/>
</dbReference>
<evidence type="ECO:0000256" key="5">
    <source>
        <dbReference type="ARBA" id="ARBA00022803"/>
    </source>
</evidence>
<feature type="domain" description="Cellulose synthase operon C C-terminal" evidence="9">
    <location>
        <begin position="827"/>
        <end position="1180"/>
    </location>
</feature>
<dbReference type="InterPro" id="IPR019734">
    <property type="entry name" value="TPR_rpt"/>
</dbReference>
<sequence length="1200" mass="132236">MHAVNSAPRTSALKVLILRCTLLLPCLSGAALAATAPVTQQEQQQWLLQQMRIGDALQREDLVRDSLARLKLIAPDNLQVLVGEIRQALADKSQTPNSAWIEQRLARLRQLAPDSAQLRQAQALIKLQSQDGLRQLQQARLLAAAGRFEEASQAFEQLFAKEPPDLASALEYWSARSRISGERAAVIGHVQALDREYPGNTAVRQMLVGLLFAEGRNDDALAVLHQLAADPKASANAAEREYNYLIKLPVGPQTAQAWQAFIHYYPDSSFAKDAKKQLAQQQGLLADPAWQAGVKAKSLLEQDNAPDAAAKAAAAEGLLRRALKAYPQDSSLYGALGIALMRQSKYPAAHEAFSTALSKEQDTDYISKWQDLQTVTRNWMILQKGDDALQRKDYAAARSAYQQSRSLKADSADPLIGLANVAMAESNEIEAEALLLQARKIEPGNGSVVRALVRLYRGQSNERAEAFLNTLPASDQREFSSLRRSIELERLNLQADLASQHSDWAQLASLLKKIRVLEPDNPWTTYRLAAAEIAMGQPREADKAFSELLALQSRNPEARYAHGLYLANESRDSEVLATLRQIPAAAWTDNMRELETRIKRRMLMAQVEQLRNAGHEPQAIALLLRDPTVDDLGTLADWAAQREDYAEAERYYRKVLKLQPQNDEAQLGLIETQIATGHIQQARAGLEKIVVPPSAPAPWQRRLSNAWSAVGEKDKAAAMFANLLKTPQTDPLIYRDAARLMAKDQPQQALDNYARSMAAAGLISPAQASPRDNIAMTEASRAKDSDEWLARSLRSDVDELYKQQNPTVNLYHDFAWRTDNTAPGISDLTTQITILRIDSPFAQGKGFVQAEQVDLDASAFDTDADGLHREQFGTCAVQYRVKATGTPVPNGCPSTSLSTSGPSLAAGWKNDQWALDLGHSPQGFEVGNWLGGVAYSSDWRSIGWTLTASRRPMSNSVVSYAGAVDPVTGTRWGGVTSNGVTLSLSHDEGGVDGVWASFGSHWLRGKNVVDNQRLSAMTGYYYRLVDRADERMRTGLTLMYWGYDKDLSEYTLGQGGYYSPQQYYSIGIPFSYAWRNANWSTLLESSVGWSISKTDGSDLYPLDGPAGKVFSQAAAAGLEIDPDTTMTKAGSSSSGVSIRVQGLVERRLTDHMVLGSGISLQHSEGYAPSRVMLYLRYTFDEWQGNLPMPIEPITPYSDMR</sequence>
<evidence type="ECO:0000313" key="10">
    <source>
        <dbReference type="EMBL" id="SEC67587.1"/>
    </source>
</evidence>
<dbReference type="Pfam" id="PF13432">
    <property type="entry name" value="TPR_16"/>
    <property type="match status" value="1"/>
</dbReference>
<dbReference type="InterPro" id="IPR008410">
    <property type="entry name" value="BCSC_C"/>
</dbReference>
<evidence type="ECO:0000256" key="2">
    <source>
        <dbReference type="ARBA" id="ARBA00005186"/>
    </source>
</evidence>
<feature type="chain" id="PRO_5046603008" evidence="8">
    <location>
        <begin position="34"/>
        <end position="1200"/>
    </location>
</feature>
<keyword evidence="11" id="KW-1185">Reference proteome</keyword>
<evidence type="ECO:0000256" key="7">
    <source>
        <dbReference type="PROSITE-ProRule" id="PRU00339"/>
    </source>
</evidence>
<name>A0ABY0Y0D5_9PSED</name>
<keyword evidence="5 7" id="KW-0802">TPR repeat</keyword>
<dbReference type="SMART" id="SM00028">
    <property type="entry name" value="TPR"/>
    <property type="match status" value="6"/>
</dbReference>
<keyword evidence="4" id="KW-0677">Repeat</keyword>
<evidence type="ECO:0000256" key="1">
    <source>
        <dbReference type="ARBA" id="ARBA00003476"/>
    </source>
</evidence>
<dbReference type="Pfam" id="PF14559">
    <property type="entry name" value="TPR_19"/>
    <property type="match status" value="1"/>
</dbReference>
<dbReference type="EMBL" id="FNRV01000001">
    <property type="protein sequence ID" value="SEC67587.1"/>
    <property type="molecule type" value="Genomic_DNA"/>
</dbReference>
<feature type="repeat" description="TPR" evidence="7">
    <location>
        <begin position="330"/>
        <end position="363"/>
    </location>
</feature>
<evidence type="ECO:0000256" key="4">
    <source>
        <dbReference type="ARBA" id="ARBA00022737"/>
    </source>
</evidence>
<evidence type="ECO:0000256" key="6">
    <source>
        <dbReference type="ARBA" id="ARBA00022916"/>
    </source>
</evidence>
<evidence type="ECO:0000256" key="8">
    <source>
        <dbReference type="SAM" id="SignalP"/>
    </source>
</evidence>
<feature type="signal peptide" evidence="8">
    <location>
        <begin position="1"/>
        <end position="33"/>
    </location>
</feature>
<dbReference type="PROSITE" id="PS50005">
    <property type="entry name" value="TPR"/>
    <property type="match status" value="2"/>
</dbReference>
<comment type="function">
    <text evidence="1">Required for maximal bacterial cellulose synthesis.</text>
</comment>
<gene>
    <name evidence="10" type="ORF">SAMN05216205_2955</name>
</gene>
<comment type="caution">
    <text evidence="10">The sequence shown here is derived from an EMBL/GenBank/DDBJ whole genome shotgun (WGS) entry which is preliminary data.</text>
</comment>
<evidence type="ECO:0000256" key="3">
    <source>
        <dbReference type="ARBA" id="ARBA00022729"/>
    </source>
</evidence>
<organism evidence="10 11">
    <name type="scientific">Pseudomonas mohnii</name>
    <dbReference type="NCBI Taxonomy" id="395600"/>
    <lineage>
        <taxon>Bacteria</taxon>
        <taxon>Pseudomonadati</taxon>
        <taxon>Pseudomonadota</taxon>
        <taxon>Gammaproteobacteria</taxon>
        <taxon>Pseudomonadales</taxon>
        <taxon>Pseudomonadaceae</taxon>
        <taxon>Pseudomonas</taxon>
    </lineage>
</organism>
<feature type="repeat" description="TPR" evidence="7">
    <location>
        <begin position="629"/>
        <end position="662"/>
    </location>
</feature>
<dbReference type="PANTHER" id="PTHR12558:SF13">
    <property type="entry name" value="CELL DIVISION CYCLE PROTEIN 27 HOMOLOG"/>
    <property type="match status" value="1"/>
</dbReference>